<reference evidence="10 11" key="1">
    <citation type="submission" date="2019-04" db="EMBL/GenBank/DDBJ databases">
        <authorList>
            <consortium name="Wellcome Sanger Institute Data Sharing"/>
        </authorList>
    </citation>
    <scope>NUCLEOTIDE SEQUENCE [LARGE SCALE GENOMIC DNA]</scope>
</reference>
<evidence type="ECO:0000313" key="10">
    <source>
        <dbReference type="Ensembl" id="ENSSFOP00015078338.1"/>
    </source>
</evidence>
<protein>
    <recommendedName>
        <fullName evidence="2">peptide-methionine (S)-S-oxide reductase</fullName>
        <ecNumber evidence="2">1.8.4.11</ecNumber>
    </recommendedName>
    <alternativeName>
        <fullName evidence="5">Peptide-methionine (S)-S-oxide reductase</fullName>
    </alternativeName>
    <alternativeName>
        <fullName evidence="4">Protein-methionine-S-oxide reductase</fullName>
    </alternativeName>
</protein>
<dbReference type="InterPro" id="IPR036509">
    <property type="entry name" value="Met_Sox_Rdtase_MsrA_sf"/>
</dbReference>
<dbReference type="InterPro" id="IPR050162">
    <property type="entry name" value="MsrA_MetSO_reductase"/>
</dbReference>
<comment type="catalytic activity">
    <reaction evidence="7">
        <text>[thioredoxin]-disulfide + L-methionine + H2O = L-methionine (S)-S-oxide + [thioredoxin]-dithiol</text>
        <dbReference type="Rhea" id="RHEA:19993"/>
        <dbReference type="Rhea" id="RHEA-COMP:10698"/>
        <dbReference type="Rhea" id="RHEA-COMP:10700"/>
        <dbReference type="ChEBI" id="CHEBI:15377"/>
        <dbReference type="ChEBI" id="CHEBI:29950"/>
        <dbReference type="ChEBI" id="CHEBI:50058"/>
        <dbReference type="ChEBI" id="CHEBI:57844"/>
        <dbReference type="ChEBI" id="CHEBI:58772"/>
        <dbReference type="EC" id="1.8.4.11"/>
    </reaction>
</comment>
<dbReference type="GO" id="GO:0034599">
    <property type="term" value="P:cellular response to oxidative stress"/>
    <property type="evidence" value="ECO:0007669"/>
    <property type="project" value="TreeGrafter"/>
</dbReference>
<comment type="similarity">
    <text evidence="1">Belongs to the MsrA Met sulfoxide reductase family.</text>
</comment>
<name>A0A8C9WUJ3_SCLFO</name>
<keyword evidence="3" id="KW-0560">Oxidoreductase</keyword>
<feature type="compositionally biased region" description="Basic and acidic residues" evidence="8">
    <location>
        <begin position="234"/>
        <end position="249"/>
    </location>
</feature>
<reference evidence="10" key="2">
    <citation type="submission" date="2025-08" db="UniProtKB">
        <authorList>
            <consortium name="Ensembl"/>
        </authorList>
    </citation>
    <scope>IDENTIFICATION</scope>
</reference>
<evidence type="ECO:0000313" key="11">
    <source>
        <dbReference type="Proteomes" id="UP000694397"/>
    </source>
</evidence>
<dbReference type="SUPFAM" id="SSF55068">
    <property type="entry name" value="Peptide methionine sulfoxide reductase"/>
    <property type="match status" value="1"/>
</dbReference>
<evidence type="ECO:0000256" key="8">
    <source>
        <dbReference type="SAM" id="MobiDB-lite"/>
    </source>
</evidence>
<proteinExistence type="inferred from homology"/>
<dbReference type="GO" id="GO:0008113">
    <property type="term" value="F:peptide-methionine (S)-S-oxide reductase activity"/>
    <property type="evidence" value="ECO:0007669"/>
    <property type="project" value="UniProtKB-EC"/>
</dbReference>
<dbReference type="Ensembl" id="ENSSFOT00015041097.1">
    <property type="protein sequence ID" value="ENSSFOP00015078338.1"/>
    <property type="gene ID" value="ENSSFOG00015000672.2"/>
</dbReference>
<dbReference type="PANTHER" id="PTHR42799">
    <property type="entry name" value="MITOCHONDRIAL PEPTIDE METHIONINE SULFOXIDE REDUCTASE"/>
    <property type="match status" value="1"/>
</dbReference>
<feature type="compositionally biased region" description="Basic residues" evidence="8">
    <location>
        <begin position="45"/>
        <end position="55"/>
    </location>
</feature>
<feature type="region of interest" description="Disordered" evidence="8">
    <location>
        <begin position="38"/>
        <end position="59"/>
    </location>
</feature>
<feature type="region of interest" description="Disordered" evidence="8">
    <location>
        <begin position="87"/>
        <end position="108"/>
    </location>
</feature>
<dbReference type="Proteomes" id="UP000694397">
    <property type="component" value="Chromosome 1"/>
</dbReference>
<dbReference type="GO" id="GO:0005737">
    <property type="term" value="C:cytoplasm"/>
    <property type="evidence" value="ECO:0007669"/>
    <property type="project" value="TreeGrafter"/>
</dbReference>
<feature type="domain" description="Peptide methionine sulphoxide reductase MsrA" evidence="9">
    <location>
        <begin position="113"/>
        <end position="192"/>
    </location>
</feature>
<accession>A0A8C9WUJ3</accession>
<comment type="catalytic activity">
    <reaction evidence="6">
        <text>L-methionyl-[protein] + [thioredoxin]-disulfide + H2O = L-methionyl-(S)-S-oxide-[protein] + [thioredoxin]-dithiol</text>
        <dbReference type="Rhea" id="RHEA:14217"/>
        <dbReference type="Rhea" id="RHEA-COMP:10698"/>
        <dbReference type="Rhea" id="RHEA-COMP:10700"/>
        <dbReference type="Rhea" id="RHEA-COMP:12313"/>
        <dbReference type="Rhea" id="RHEA-COMP:12315"/>
        <dbReference type="ChEBI" id="CHEBI:15377"/>
        <dbReference type="ChEBI" id="CHEBI:16044"/>
        <dbReference type="ChEBI" id="CHEBI:29950"/>
        <dbReference type="ChEBI" id="CHEBI:44120"/>
        <dbReference type="ChEBI" id="CHEBI:50058"/>
        <dbReference type="EC" id="1.8.4.11"/>
    </reaction>
</comment>
<evidence type="ECO:0000256" key="1">
    <source>
        <dbReference type="ARBA" id="ARBA00005591"/>
    </source>
</evidence>
<gene>
    <name evidence="10" type="primary">msraa</name>
</gene>
<dbReference type="AlphaFoldDB" id="A0A8C9WUJ3"/>
<dbReference type="PANTHER" id="PTHR42799:SF2">
    <property type="entry name" value="MITOCHONDRIAL PEPTIDE METHIONINE SULFOXIDE REDUCTASE"/>
    <property type="match status" value="1"/>
</dbReference>
<sequence length="356" mass="39310">MPKSVGDRKRSWWHVSARRWVRWLGRCVGELALSIRGPMCTRPPPPKKKKKKKKKREWEVGGGVSWQAVNRLPGDEMKARLAAGHPATQWEKEKHHVSGNRTTPPFPEGTQMALFGMGCFWGAERKFWTRKGVYSTQVGYAGGFTPNPTYEETCTGKTGHAEVVRVVFDPAEVTYENLLRVFWENHDPTQGSVTQRPLGCGRTRARDLLGSVGGQIHTLPAARSQKSSGLSSDVPDRHASGSPRLDARLGRSAHPTSRRAPCSGVRGTSDGRRRSLVGRYAAGQRRGHDVPLGHLRLLRGADEASPELQGRVPEGEASRVRALAEAAPFSVALQGFTPPHQECSAKENTLLYLRVH</sequence>
<dbReference type="InterPro" id="IPR002569">
    <property type="entry name" value="Met_Sox_Rdtase_MsrA_dom"/>
</dbReference>
<reference evidence="10" key="3">
    <citation type="submission" date="2025-09" db="UniProtKB">
        <authorList>
            <consortium name="Ensembl"/>
        </authorList>
    </citation>
    <scope>IDENTIFICATION</scope>
</reference>
<dbReference type="NCBIfam" id="TIGR00401">
    <property type="entry name" value="msrA"/>
    <property type="match status" value="1"/>
</dbReference>
<keyword evidence="11" id="KW-1185">Reference proteome</keyword>
<feature type="region of interest" description="Disordered" evidence="8">
    <location>
        <begin position="219"/>
        <end position="274"/>
    </location>
</feature>
<evidence type="ECO:0000256" key="5">
    <source>
        <dbReference type="ARBA" id="ARBA00030643"/>
    </source>
</evidence>
<dbReference type="OrthoDB" id="77405at2759"/>
<evidence type="ECO:0000256" key="2">
    <source>
        <dbReference type="ARBA" id="ARBA00012502"/>
    </source>
</evidence>
<dbReference type="GeneTree" id="ENSGT00940000165219"/>
<dbReference type="Pfam" id="PF01625">
    <property type="entry name" value="PMSR"/>
    <property type="match status" value="1"/>
</dbReference>
<evidence type="ECO:0000256" key="7">
    <source>
        <dbReference type="ARBA" id="ARBA00048782"/>
    </source>
</evidence>
<evidence type="ECO:0000256" key="3">
    <source>
        <dbReference type="ARBA" id="ARBA00023002"/>
    </source>
</evidence>
<evidence type="ECO:0000256" key="6">
    <source>
        <dbReference type="ARBA" id="ARBA00047806"/>
    </source>
</evidence>
<organism evidence="10 11">
    <name type="scientific">Scleropages formosus</name>
    <name type="common">Asian bonytongue</name>
    <name type="synonym">Osteoglossum formosum</name>
    <dbReference type="NCBI Taxonomy" id="113540"/>
    <lineage>
        <taxon>Eukaryota</taxon>
        <taxon>Metazoa</taxon>
        <taxon>Chordata</taxon>
        <taxon>Craniata</taxon>
        <taxon>Vertebrata</taxon>
        <taxon>Euteleostomi</taxon>
        <taxon>Actinopterygii</taxon>
        <taxon>Neopterygii</taxon>
        <taxon>Teleostei</taxon>
        <taxon>Osteoglossocephala</taxon>
        <taxon>Osteoglossomorpha</taxon>
        <taxon>Osteoglossiformes</taxon>
        <taxon>Osteoglossidae</taxon>
        <taxon>Scleropages</taxon>
    </lineage>
</organism>
<evidence type="ECO:0000259" key="9">
    <source>
        <dbReference type="Pfam" id="PF01625"/>
    </source>
</evidence>
<dbReference type="Gene3D" id="3.30.1060.10">
    <property type="entry name" value="Peptide methionine sulphoxide reductase MsrA"/>
    <property type="match status" value="1"/>
</dbReference>
<evidence type="ECO:0000256" key="4">
    <source>
        <dbReference type="ARBA" id="ARBA00030273"/>
    </source>
</evidence>
<dbReference type="EC" id="1.8.4.11" evidence="2"/>